<gene>
    <name evidence="1" type="ORF">PTTG_29054</name>
</gene>
<dbReference type="VEuPathDB" id="FungiDB:PTTG_29054"/>
<dbReference type="EnsemblFungi" id="PTTG_29054-t43_1">
    <property type="protein sequence ID" value="PTTG_29054-t43_1-p1"/>
    <property type="gene ID" value="PTTG_29054"/>
</dbReference>
<reference evidence="2" key="4">
    <citation type="submission" date="2025-05" db="UniProtKB">
        <authorList>
            <consortium name="EnsemblFungi"/>
        </authorList>
    </citation>
    <scope>IDENTIFICATION</scope>
    <source>
        <strain evidence="2">isolate 1-1 / race 1 (BBBD)</strain>
    </source>
</reference>
<keyword evidence="3" id="KW-1185">Reference proteome</keyword>
<evidence type="ECO:0000313" key="2">
    <source>
        <dbReference type="EnsemblFungi" id="PTTG_29054-t43_1-p1"/>
    </source>
</evidence>
<dbReference type="EMBL" id="ADAS02000182">
    <property type="protein sequence ID" value="OAV88360.1"/>
    <property type="molecule type" value="Genomic_DNA"/>
</dbReference>
<dbReference type="Proteomes" id="UP000005240">
    <property type="component" value="Unassembled WGS sequence"/>
</dbReference>
<accession>A0A180G6W6</accession>
<dbReference type="PANTHER" id="PTHR31912:SF34">
    <property type="entry name" value="NOTOCHORD-RELATED PROTEIN"/>
    <property type="match status" value="1"/>
</dbReference>
<reference evidence="2 3" key="3">
    <citation type="journal article" date="2017" name="G3 (Bethesda)">
        <title>Comparative analysis highlights variable genome content of wheat rusts and divergence of the mating loci.</title>
        <authorList>
            <person name="Cuomo C.A."/>
            <person name="Bakkeren G."/>
            <person name="Khalil H.B."/>
            <person name="Panwar V."/>
            <person name="Joly D."/>
            <person name="Linning R."/>
            <person name="Sakthikumar S."/>
            <person name="Song X."/>
            <person name="Adiconis X."/>
            <person name="Fan L."/>
            <person name="Goldberg J.M."/>
            <person name="Levin J.Z."/>
            <person name="Young S."/>
            <person name="Zeng Q."/>
            <person name="Anikster Y."/>
            <person name="Bruce M."/>
            <person name="Wang M."/>
            <person name="Yin C."/>
            <person name="McCallum B."/>
            <person name="Szabo L.J."/>
            <person name="Hulbert S."/>
            <person name="Chen X."/>
            <person name="Fellers J.P."/>
        </authorList>
    </citation>
    <scope>NUCLEOTIDE SEQUENCE</scope>
    <source>
        <strain evidence="2">isolate 1-1 / race 1 (BBBD)</strain>
        <strain evidence="3">Isolate 1-1 / race 1 (BBBD)</strain>
    </source>
</reference>
<evidence type="ECO:0000313" key="1">
    <source>
        <dbReference type="EMBL" id="OAV88360.1"/>
    </source>
</evidence>
<dbReference type="OrthoDB" id="2506088at2759"/>
<organism evidence="1">
    <name type="scientific">Puccinia triticina (isolate 1-1 / race 1 (BBBD))</name>
    <name type="common">Brown leaf rust fungus</name>
    <dbReference type="NCBI Taxonomy" id="630390"/>
    <lineage>
        <taxon>Eukaryota</taxon>
        <taxon>Fungi</taxon>
        <taxon>Dikarya</taxon>
        <taxon>Basidiomycota</taxon>
        <taxon>Pucciniomycotina</taxon>
        <taxon>Pucciniomycetes</taxon>
        <taxon>Pucciniales</taxon>
        <taxon>Pucciniaceae</taxon>
        <taxon>Puccinia</taxon>
    </lineage>
</organism>
<dbReference type="AlphaFoldDB" id="A0A180G6W6"/>
<evidence type="ECO:0000313" key="3">
    <source>
        <dbReference type="Proteomes" id="UP000005240"/>
    </source>
</evidence>
<proteinExistence type="predicted"/>
<reference evidence="1" key="2">
    <citation type="submission" date="2016-05" db="EMBL/GenBank/DDBJ databases">
        <title>Comparative analysis highlights variable genome content of wheat rusts and divergence of the mating loci.</title>
        <authorList>
            <person name="Cuomo C.A."/>
            <person name="Bakkeren G."/>
            <person name="Szabo L."/>
            <person name="Khalil H."/>
            <person name="Joly D."/>
            <person name="Goldberg J."/>
            <person name="Young S."/>
            <person name="Zeng Q."/>
            <person name="Fellers J."/>
        </authorList>
    </citation>
    <scope>NUCLEOTIDE SEQUENCE [LARGE SCALE GENOMIC DNA]</scope>
    <source>
        <strain evidence="1">1-1 BBBD Race 1</strain>
    </source>
</reference>
<dbReference type="STRING" id="630390.A0A180G6W6"/>
<sequence>MCTVLHQRNLTERDSTENGDTEVILVLAENMESGHLDREQANELVLDSIGLEENTSSTGSESDCDPFEGLDLAVYSLFNNSVDPDGDANGEISWDDYLFEALNQLADEPVPWEFLTKKWPKEDQPSWYPFKGKEYLIGSLMMGYMHHIMSCNIYAQLRLIISLTGCKLPHWTTLVKVRADIQKMLNIKLHQRTSILNNECYSELLNPYLNPHLDFYPEDSHGLNVYKSSQSTKWLKELPPGMRAPMATNPNGQHFYVFEPAQLRNGDIVVPLFFYKDGLDSQLYAKCAIPTMEPLPGQNESCLHIRAELQYNSELLVPIQLAHFDLIYLEIYMGDWGMLSDWCSTQLWEIRSTATSRKLPQPAKGRVIRQMPINLFADDTSGNVSKQWNCHISYYCTLAGLPLKATNMQYNCHFLSRLACWNWASRLLRSSSKRLGVIHLIGLPLESIEAEGFPIQCPVASCNWEYIKEQSVELWELAQDGVKCHYGDPSKEKGICDTINRHFVEKLFDKANPELKAKVHRLAQEDLECLFNSFLKLKGFDGCKDTPVKILHVFLLGIVKYMTRDFLKGSKPPQLACVMALWEAFDIKSLNILSIQSEYWMSHYKSLAGKDFKIIIQTAPFVLFQFMTNAQRSLWGSLCTLATLIFKTHIANMLEYLTELRKHIRIFLWHSIHTTAQWINRPKLHMLLHLPESIERFEPPILLSTENFESFNSLLCNTSVHSNCLQPGRDIGLRFLDFQALRSITSCACLKNHKTHTQFYAADEVTAIFAQNSLIQMSMGYNNLLMNPGNGFPHVMQIPLTKQEVQSIPPTLIGSQTPIQNKYAS</sequence>
<name>A0A180G6W6_PUCT1</name>
<protein>
    <submittedName>
        <fullName evidence="1 2">Uncharacterized protein</fullName>
    </submittedName>
</protein>
<reference evidence="1" key="1">
    <citation type="submission" date="2009-11" db="EMBL/GenBank/DDBJ databases">
        <authorList>
            <consortium name="The Broad Institute Genome Sequencing Platform"/>
            <person name="Ward D."/>
            <person name="Feldgarden M."/>
            <person name="Earl A."/>
            <person name="Young S.K."/>
            <person name="Zeng Q."/>
            <person name="Koehrsen M."/>
            <person name="Alvarado L."/>
            <person name="Berlin A."/>
            <person name="Bochicchio J."/>
            <person name="Borenstein D."/>
            <person name="Chapman S.B."/>
            <person name="Chen Z."/>
            <person name="Engels R."/>
            <person name="Freedman E."/>
            <person name="Gellesch M."/>
            <person name="Goldberg J."/>
            <person name="Griggs A."/>
            <person name="Gujja S."/>
            <person name="Heilman E."/>
            <person name="Heiman D."/>
            <person name="Hepburn T."/>
            <person name="Howarth C."/>
            <person name="Jen D."/>
            <person name="Larson L."/>
            <person name="Lewis B."/>
            <person name="Mehta T."/>
            <person name="Park D."/>
            <person name="Pearson M."/>
            <person name="Roberts A."/>
            <person name="Saif S."/>
            <person name="Shea T."/>
            <person name="Shenoy N."/>
            <person name="Sisk P."/>
            <person name="Stolte C."/>
            <person name="Sykes S."/>
            <person name="Thomson T."/>
            <person name="Walk T."/>
            <person name="White J."/>
            <person name="Yandava C."/>
            <person name="Izard J."/>
            <person name="Baranova O.V."/>
            <person name="Blanton J.M."/>
            <person name="Tanner A.C."/>
            <person name="Dewhirst F.E."/>
            <person name="Haas B."/>
            <person name="Nusbaum C."/>
            <person name="Birren B."/>
        </authorList>
    </citation>
    <scope>NUCLEOTIDE SEQUENCE [LARGE SCALE GENOMIC DNA]</scope>
    <source>
        <strain evidence="1">1-1 BBBD Race 1</strain>
    </source>
</reference>
<dbReference type="PANTHER" id="PTHR31912">
    <property type="entry name" value="IP13529P"/>
    <property type="match status" value="1"/>
</dbReference>